<protein>
    <recommendedName>
        <fullName evidence="3">ABC transporter domain-containing protein</fullName>
    </recommendedName>
</protein>
<dbReference type="InterPro" id="IPR003439">
    <property type="entry name" value="ABC_transporter-like_ATP-bd"/>
</dbReference>
<dbReference type="PANTHER" id="PTHR43204">
    <property type="entry name" value="ABC TRANSPORTER I FAMILY MEMBER 6, CHLOROPLASTIC"/>
    <property type="match status" value="1"/>
</dbReference>
<evidence type="ECO:0000256" key="1">
    <source>
        <dbReference type="ARBA" id="ARBA00022741"/>
    </source>
</evidence>
<feature type="non-terminal residue" evidence="4">
    <location>
        <position position="1"/>
    </location>
</feature>
<dbReference type="EMBL" id="UINC01001851">
    <property type="protein sequence ID" value="SUZ89928.1"/>
    <property type="molecule type" value="Genomic_DNA"/>
</dbReference>
<gene>
    <name evidence="4" type="ORF">METZ01_LOCUS42782</name>
</gene>
<dbReference type="PROSITE" id="PS50893">
    <property type="entry name" value="ABC_TRANSPORTER_2"/>
    <property type="match status" value="1"/>
</dbReference>
<dbReference type="InterPro" id="IPR027417">
    <property type="entry name" value="P-loop_NTPase"/>
</dbReference>
<proteinExistence type="predicted"/>
<evidence type="ECO:0000313" key="4">
    <source>
        <dbReference type="EMBL" id="SUZ89928.1"/>
    </source>
</evidence>
<organism evidence="4">
    <name type="scientific">marine metagenome</name>
    <dbReference type="NCBI Taxonomy" id="408172"/>
    <lineage>
        <taxon>unclassified sequences</taxon>
        <taxon>metagenomes</taxon>
        <taxon>ecological metagenomes</taxon>
    </lineage>
</organism>
<dbReference type="SMART" id="SM00382">
    <property type="entry name" value="AAA"/>
    <property type="match status" value="1"/>
</dbReference>
<dbReference type="SUPFAM" id="SSF52540">
    <property type="entry name" value="P-loop containing nucleoside triphosphate hydrolases"/>
    <property type="match status" value="1"/>
</dbReference>
<dbReference type="PANTHER" id="PTHR43204:SF1">
    <property type="entry name" value="ABC TRANSPORTER I FAMILY MEMBER 6, CHLOROPLASTIC"/>
    <property type="match status" value="1"/>
</dbReference>
<dbReference type="GO" id="GO:0016887">
    <property type="term" value="F:ATP hydrolysis activity"/>
    <property type="evidence" value="ECO:0007669"/>
    <property type="project" value="InterPro"/>
</dbReference>
<evidence type="ECO:0000256" key="2">
    <source>
        <dbReference type="ARBA" id="ARBA00022840"/>
    </source>
</evidence>
<dbReference type="InterPro" id="IPR017871">
    <property type="entry name" value="ABC_transporter-like_CS"/>
</dbReference>
<dbReference type="PROSITE" id="PS00211">
    <property type="entry name" value="ABC_TRANSPORTER_1"/>
    <property type="match status" value="1"/>
</dbReference>
<dbReference type="Pfam" id="PF00005">
    <property type="entry name" value="ABC_tran"/>
    <property type="match status" value="1"/>
</dbReference>
<dbReference type="GO" id="GO:0005524">
    <property type="term" value="F:ATP binding"/>
    <property type="evidence" value="ECO:0007669"/>
    <property type="project" value="UniProtKB-KW"/>
</dbReference>
<dbReference type="Gene3D" id="3.40.50.300">
    <property type="entry name" value="P-loop containing nucleotide triphosphate hydrolases"/>
    <property type="match status" value="1"/>
</dbReference>
<keyword evidence="2" id="KW-0067">ATP-binding</keyword>
<dbReference type="InterPro" id="IPR010230">
    <property type="entry name" value="FeS-cluster_ATPase_SufC"/>
</dbReference>
<feature type="domain" description="ABC transporter" evidence="3">
    <location>
        <begin position="8"/>
        <end position="250"/>
    </location>
</feature>
<accession>A0A381RG46</accession>
<evidence type="ECO:0000259" key="3">
    <source>
        <dbReference type="PROSITE" id="PS50893"/>
    </source>
</evidence>
<dbReference type="InterPro" id="IPR003593">
    <property type="entry name" value="AAA+_ATPase"/>
</dbReference>
<name>A0A381RG46_9ZZZZ</name>
<dbReference type="CDD" id="cd03217">
    <property type="entry name" value="ABC_FeS_Assembly"/>
    <property type="match status" value="1"/>
</dbReference>
<reference evidence="4" key="1">
    <citation type="submission" date="2018-05" db="EMBL/GenBank/DDBJ databases">
        <authorList>
            <person name="Lanie J.A."/>
            <person name="Ng W.-L."/>
            <person name="Kazmierczak K.M."/>
            <person name="Andrzejewski T.M."/>
            <person name="Davidsen T.M."/>
            <person name="Wayne K.J."/>
            <person name="Tettelin H."/>
            <person name="Glass J.I."/>
            <person name="Rusch D."/>
            <person name="Podicherti R."/>
            <person name="Tsui H.-C.T."/>
            <person name="Winkler M.E."/>
        </authorList>
    </citation>
    <scope>NUCLEOTIDE SEQUENCE</scope>
</reference>
<dbReference type="AlphaFoldDB" id="A0A381RG46"/>
<dbReference type="NCBIfam" id="TIGR01978">
    <property type="entry name" value="sufC"/>
    <property type="match status" value="1"/>
</dbReference>
<keyword evidence="1" id="KW-0547">Nucleotide-binding</keyword>
<sequence length="250" mass="27172">VADQSPLFEVRGLHAGTDDGTPILNGVDLTVGPGELHALMGPNGSGKSTLASVLLGSPEYTITAGSVLFRGEDITDWPPDVRGKAGVFLAFQYPLEVAGVSVVNFLRQALSARKGIDLSVLELRLAIMEWMERLGMDPSFAERYLNEGFSGGEKKRNEILQMAILEPEIAILDETDSGLDIDALTMVANGVAEVRRERPELGVVAITHYQRLLEHLRPDVVHVLLDGRIVARGGAEVAERLERDGYDAFR</sequence>